<evidence type="ECO:0000256" key="1">
    <source>
        <dbReference type="SAM" id="MobiDB-lite"/>
    </source>
</evidence>
<feature type="domain" description="Gcp-like" evidence="2">
    <location>
        <begin position="91"/>
        <end position="161"/>
    </location>
</feature>
<reference evidence="3 4" key="1">
    <citation type="submission" date="2019-10" db="EMBL/GenBank/DDBJ databases">
        <title>Thermopilla bonchosmolovskayae gen. nov., sp. nov., a moderately thermophilic Chloroflexi bacterium from a Chukotka hot spring (Arctic, Russia), representing a novel classis Thermopillaia, which include previously uncultivated lineage OLB14.</title>
        <authorList>
            <person name="Kochetkova T.V."/>
            <person name="Zayulina K.S."/>
            <person name="Zhigarkov V.S."/>
            <person name="Minaev N.V."/>
            <person name="Novikov A."/>
            <person name="Toshchakov S.V."/>
            <person name="Elcheninov A.G."/>
            <person name="Kublanov I.V."/>
        </authorList>
    </citation>
    <scope>NUCLEOTIDE SEQUENCE [LARGE SCALE GENOMIC DNA]</scope>
    <source>
        <strain evidence="3 4">3753O</strain>
    </source>
</reference>
<proteinExistence type="predicted"/>
<accession>A0ABX6BZ60</accession>
<dbReference type="InterPro" id="IPR000905">
    <property type="entry name" value="Gcp-like_dom"/>
</dbReference>
<gene>
    <name evidence="3" type="primary">tsaB</name>
    <name evidence="3" type="ORF">Tbon_02920</name>
</gene>
<feature type="region of interest" description="Disordered" evidence="1">
    <location>
        <begin position="1"/>
        <end position="32"/>
    </location>
</feature>
<dbReference type="Gene3D" id="3.30.420.40">
    <property type="match status" value="1"/>
</dbReference>
<dbReference type="InterPro" id="IPR022496">
    <property type="entry name" value="T6A_TsaB"/>
</dbReference>
<evidence type="ECO:0000313" key="3">
    <source>
        <dbReference type="EMBL" id="QFG02285.1"/>
    </source>
</evidence>
<dbReference type="EMBL" id="CP042829">
    <property type="protein sequence ID" value="QFG02285.1"/>
    <property type="molecule type" value="Genomic_DNA"/>
</dbReference>
<name>A0ABX6BZ60_9CHLR</name>
<dbReference type="SUPFAM" id="SSF53067">
    <property type="entry name" value="Actin-like ATPase domain"/>
    <property type="match status" value="1"/>
</dbReference>
<protein>
    <submittedName>
        <fullName evidence="3">tRNA (Adenosine(37)-N6)-threonylcarbamoyltransferase complex dimerization subunit type 1 TsaB</fullName>
    </submittedName>
</protein>
<dbReference type="InterPro" id="IPR043129">
    <property type="entry name" value="ATPase_NBD"/>
</dbReference>
<dbReference type="NCBIfam" id="TIGR03725">
    <property type="entry name" value="T6A_YeaZ"/>
    <property type="match status" value="1"/>
</dbReference>
<evidence type="ECO:0000259" key="2">
    <source>
        <dbReference type="Pfam" id="PF00814"/>
    </source>
</evidence>
<evidence type="ECO:0000313" key="4">
    <source>
        <dbReference type="Proteomes" id="UP000326331"/>
    </source>
</evidence>
<dbReference type="Pfam" id="PF00814">
    <property type="entry name" value="TsaD"/>
    <property type="match status" value="1"/>
</dbReference>
<organism evidence="3 4">
    <name type="scientific">Tepidiforma bonchosmolovskayae</name>
    <dbReference type="NCBI Taxonomy" id="2601677"/>
    <lineage>
        <taxon>Bacteria</taxon>
        <taxon>Bacillati</taxon>
        <taxon>Chloroflexota</taxon>
        <taxon>Tepidiformia</taxon>
        <taxon>Tepidiformales</taxon>
        <taxon>Tepidiformaceae</taxon>
        <taxon>Tepidiforma</taxon>
    </lineage>
</organism>
<sequence>MGLRGEGRAGHRVAGARGGAAAGRRTDHRAAAGRAGAADAAAALHRAGRARARAGGGAAGRVSTILAIDSASDRFAVGVDRDGERVIVVADAERTHTTGLLAAIERLLRDERPAAILVVTGPGSYAGLRVGIATAQGLALATGAPLHGVRTFEAIALAADGGGTVTAIHPAGRGEWGMQRWEGGAPAGPIELTASLPEGERLAGEGAGALGGTEVGPGERVRALLEALAPAARRGELAAGAEPFYLREPAITISRRQRAAG</sequence>
<keyword evidence="4" id="KW-1185">Reference proteome</keyword>
<dbReference type="Proteomes" id="UP000326331">
    <property type="component" value="Chromosome"/>
</dbReference>